<feature type="transmembrane region" description="Helical" evidence="9">
    <location>
        <begin position="50"/>
        <end position="72"/>
    </location>
</feature>
<protein>
    <submittedName>
        <fullName evidence="11">TRAP-type C4-dicarboxylate transport system, small permease component</fullName>
    </submittedName>
</protein>
<keyword evidence="3" id="KW-1003">Cell membrane</keyword>
<evidence type="ECO:0000259" key="10">
    <source>
        <dbReference type="Pfam" id="PF04290"/>
    </source>
</evidence>
<evidence type="ECO:0000256" key="7">
    <source>
        <dbReference type="ARBA" id="ARBA00023136"/>
    </source>
</evidence>
<name>A0A1H4L6H9_9MICO</name>
<dbReference type="Pfam" id="PF04290">
    <property type="entry name" value="DctQ"/>
    <property type="match status" value="1"/>
</dbReference>
<dbReference type="GO" id="GO:0005886">
    <property type="term" value="C:plasma membrane"/>
    <property type="evidence" value="ECO:0007669"/>
    <property type="project" value="UniProtKB-SubCell"/>
</dbReference>
<proteinExistence type="inferred from homology"/>
<dbReference type="GO" id="GO:0022857">
    <property type="term" value="F:transmembrane transporter activity"/>
    <property type="evidence" value="ECO:0007669"/>
    <property type="project" value="TreeGrafter"/>
</dbReference>
<keyword evidence="6 9" id="KW-1133">Transmembrane helix</keyword>
<evidence type="ECO:0000256" key="1">
    <source>
        <dbReference type="ARBA" id="ARBA00004429"/>
    </source>
</evidence>
<sequence>MTFKSVVNIPIAFLKGVTVALVAALIVVVVGTVLFRVFNIVPEGSSELAILLFIWLIYLGAFVAFLEGGHLAITAVANRFHGRWLAGFLIISDAVLLFFLIILTTESYKYVMLALSNVRLTASLHISPAWGYSALLVGMGLSALYVAGSIAMNIRRLWTGEEPPHHSDEELEGTQV</sequence>
<keyword evidence="4" id="KW-0997">Cell inner membrane</keyword>
<dbReference type="EMBL" id="FNRY01000001">
    <property type="protein sequence ID" value="SEB66347.1"/>
    <property type="molecule type" value="Genomic_DNA"/>
</dbReference>
<dbReference type="Proteomes" id="UP000199183">
    <property type="component" value="Unassembled WGS sequence"/>
</dbReference>
<dbReference type="InterPro" id="IPR007387">
    <property type="entry name" value="TRAP_DctQ"/>
</dbReference>
<keyword evidence="2" id="KW-0813">Transport</keyword>
<evidence type="ECO:0000256" key="6">
    <source>
        <dbReference type="ARBA" id="ARBA00022989"/>
    </source>
</evidence>
<evidence type="ECO:0000256" key="9">
    <source>
        <dbReference type="SAM" id="Phobius"/>
    </source>
</evidence>
<evidence type="ECO:0000256" key="2">
    <source>
        <dbReference type="ARBA" id="ARBA00022448"/>
    </source>
</evidence>
<dbReference type="OrthoDB" id="2085311at2"/>
<dbReference type="STRING" id="640635.SAMN04489806_1440"/>
<evidence type="ECO:0000256" key="4">
    <source>
        <dbReference type="ARBA" id="ARBA00022519"/>
    </source>
</evidence>
<dbReference type="InterPro" id="IPR055348">
    <property type="entry name" value="DctQ"/>
</dbReference>
<dbReference type="RefSeq" id="WP_091181952.1">
    <property type="nucleotide sequence ID" value="NZ_FNRY01000001.1"/>
</dbReference>
<evidence type="ECO:0000256" key="5">
    <source>
        <dbReference type="ARBA" id="ARBA00022692"/>
    </source>
</evidence>
<evidence type="ECO:0000313" key="12">
    <source>
        <dbReference type="Proteomes" id="UP000199183"/>
    </source>
</evidence>
<gene>
    <name evidence="11" type="ORF">SAMN04489806_1440</name>
</gene>
<accession>A0A1H4L6H9</accession>
<comment type="similarity">
    <text evidence="8">Belongs to the TRAP transporter small permease family.</text>
</comment>
<feature type="transmembrane region" description="Helical" evidence="9">
    <location>
        <begin position="84"/>
        <end position="103"/>
    </location>
</feature>
<keyword evidence="12" id="KW-1185">Reference proteome</keyword>
<keyword evidence="7 9" id="KW-0472">Membrane</keyword>
<feature type="transmembrane region" description="Helical" evidence="9">
    <location>
        <begin position="12"/>
        <end position="38"/>
    </location>
</feature>
<evidence type="ECO:0000256" key="8">
    <source>
        <dbReference type="ARBA" id="ARBA00038436"/>
    </source>
</evidence>
<evidence type="ECO:0000313" key="11">
    <source>
        <dbReference type="EMBL" id="SEB66347.1"/>
    </source>
</evidence>
<dbReference type="PANTHER" id="PTHR35011">
    <property type="entry name" value="2,3-DIKETO-L-GULONATE TRAP TRANSPORTER SMALL PERMEASE PROTEIN YIAM"/>
    <property type="match status" value="1"/>
</dbReference>
<dbReference type="AlphaFoldDB" id="A0A1H4L6H9"/>
<keyword evidence="5 9" id="KW-0812">Transmembrane</keyword>
<organism evidence="11 12">
    <name type="scientific">Paramicrobacterium humi</name>
    <dbReference type="NCBI Taxonomy" id="640635"/>
    <lineage>
        <taxon>Bacteria</taxon>
        <taxon>Bacillati</taxon>
        <taxon>Actinomycetota</taxon>
        <taxon>Actinomycetes</taxon>
        <taxon>Micrococcales</taxon>
        <taxon>Microbacteriaceae</taxon>
        <taxon>Paramicrobacterium</taxon>
    </lineage>
</organism>
<feature type="domain" description="Tripartite ATP-independent periplasmic transporters DctQ component" evidence="10">
    <location>
        <begin position="25"/>
        <end position="155"/>
    </location>
</feature>
<reference evidence="11 12" key="1">
    <citation type="submission" date="2016-10" db="EMBL/GenBank/DDBJ databases">
        <authorList>
            <person name="de Groot N.N."/>
        </authorList>
    </citation>
    <scope>NUCLEOTIDE SEQUENCE [LARGE SCALE GENOMIC DNA]</scope>
    <source>
        <strain evidence="11 12">DSM 21799</strain>
    </source>
</reference>
<dbReference type="PANTHER" id="PTHR35011:SF2">
    <property type="entry name" value="2,3-DIKETO-L-GULONATE TRAP TRANSPORTER SMALL PERMEASE PROTEIN YIAM"/>
    <property type="match status" value="1"/>
</dbReference>
<feature type="transmembrane region" description="Helical" evidence="9">
    <location>
        <begin position="129"/>
        <end position="147"/>
    </location>
</feature>
<evidence type="ECO:0000256" key="3">
    <source>
        <dbReference type="ARBA" id="ARBA00022475"/>
    </source>
</evidence>
<dbReference type="GO" id="GO:0015740">
    <property type="term" value="P:C4-dicarboxylate transport"/>
    <property type="evidence" value="ECO:0007669"/>
    <property type="project" value="TreeGrafter"/>
</dbReference>
<comment type="subcellular location">
    <subcellularLocation>
        <location evidence="1">Cell inner membrane</location>
        <topology evidence="1">Multi-pass membrane protein</topology>
    </subcellularLocation>
</comment>